<keyword evidence="3" id="KW-1185">Reference proteome</keyword>
<evidence type="ECO:0000313" key="3">
    <source>
        <dbReference type="Proteomes" id="UP000317894"/>
    </source>
</evidence>
<accession>A0A552U8I7</accession>
<feature type="chain" id="PRO_5022127529" description="DUF1570 domain-containing protein" evidence="1">
    <location>
        <begin position="20"/>
        <end position="516"/>
    </location>
</feature>
<evidence type="ECO:0008006" key="4">
    <source>
        <dbReference type="Google" id="ProtNLM"/>
    </source>
</evidence>
<evidence type="ECO:0000256" key="1">
    <source>
        <dbReference type="SAM" id="SignalP"/>
    </source>
</evidence>
<keyword evidence="1" id="KW-0732">Signal</keyword>
<dbReference type="OrthoDB" id="5523615at2"/>
<feature type="signal peptide" evidence="1">
    <location>
        <begin position="1"/>
        <end position="19"/>
    </location>
</feature>
<dbReference type="EMBL" id="VJWA01000002">
    <property type="protein sequence ID" value="TRW14530.1"/>
    <property type="molecule type" value="Genomic_DNA"/>
</dbReference>
<organism evidence="2 3">
    <name type="scientific">Glacieibacterium frigidum</name>
    <dbReference type="NCBI Taxonomy" id="2593303"/>
    <lineage>
        <taxon>Bacteria</taxon>
        <taxon>Pseudomonadati</taxon>
        <taxon>Pseudomonadota</taxon>
        <taxon>Alphaproteobacteria</taxon>
        <taxon>Sphingomonadales</taxon>
        <taxon>Sphingosinicellaceae</taxon>
        <taxon>Glacieibacterium</taxon>
    </lineage>
</organism>
<sequence length="516" mass="55672">MLRFLLAAMLALMATPAAAGWLRADGPGFIAYSRGTEADLRARMLELQRFDTLARALTGLEPDPDVPPLTIYFLSRRDMERLNAGDLTAGFYTARPGVTFAALATDLNKRGTISTLFHEYTHHFMFQHTRAAYPSWYVEGFAEYLSTARFEPDFIEFGQADEGNVYQLTSGNWLSTKTLMTTPTHRIGGGVYAFYAQSWAMVHYLSRDPQRLAALKRYLALLTKGDKPEPAFAAAFGFTMDEFDLQVRRYVRGKRTSSTRLMTPPPAAAPVTITALPASADALLVPSVRLSTIGFAPLRKPRVYEEDDARTAAYRRVLHTREGIARTTLLKTVREAAGAASGDLGAQAVLAEAEVKLGDRAAGIKILDAGLAKAPKDAQLLYIRGITELEQAKALTGEDAAAARKRARQWLTRANAARPNDYRILAAHSATYGTDMPSAAVDVLLSAADLAPQVPAVQASAALALARRGDRDAAKARLAPIAAAPHGGEAAVAAAALIAAIDRGETLAEIPVDLTD</sequence>
<comment type="caution">
    <text evidence="2">The sequence shown here is derived from an EMBL/GenBank/DDBJ whole genome shotgun (WGS) entry which is preliminary data.</text>
</comment>
<dbReference type="AlphaFoldDB" id="A0A552U8I7"/>
<dbReference type="RefSeq" id="WP_144237735.1">
    <property type="nucleotide sequence ID" value="NZ_VJWA01000002.1"/>
</dbReference>
<evidence type="ECO:0000313" key="2">
    <source>
        <dbReference type="EMBL" id="TRW14530.1"/>
    </source>
</evidence>
<dbReference type="InterPro" id="IPR011990">
    <property type="entry name" value="TPR-like_helical_dom_sf"/>
</dbReference>
<dbReference type="Proteomes" id="UP000317894">
    <property type="component" value="Unassembled WGS sequence"/>
</dbReference>
<name>A0A552U8I7_9SPHN</name>
<gene>
    <name evidence="2" type="ORF">FMM06_12570</name>
</gene>
<protein>
    <recommendedName>
        <fullName evidence="4">DUF1570 domain-containing protein</fullName>
    </recommendedName>
</protein>
<dbReference type="Gene3D" id="1.25.40.10">
    <property type="entry name" value="Tetratricopeptide repeat domain"/>
    <property type="match status" value="1"/>
</dbReference>
<dbReference type="SUPFAM" id="SSF48452">
    <property type="entry name" value="TPR-like"/>
    <property type="match status" value="1"/>
</dbReference>
<reference evidence="2 3" key="1">
    <citation type="submission" date="2019-07" db="EMBL/GenBank/DDBJ databases">
        <title>Novel species isolated from glacier.</title>
        <authorList>
            <person name="Liu Q."/>
            <person name="Xin Y.-H."/>
        </authorList>
    </citation>
    <scope>NUCLEOTIDE SEQUENCE [LARGE SCALE GENOMIC DNA]</scope>
    <source>
        <strain evidence="2 3">LB1R16</strain>
    </source>
</reference>
<proteinExistence type="predicted"/>